<evidence type="ECO:0000313" key="10">
    <source>
        <dbReference type="Proteomes" id="UP000466952"/>
    </source>
</evidence>
<dbReference type="Proteomes" id="UP000433928">
    <property type="component" value="Unassembled WGS sequence"/>
</dbReference>
<dbReference type="EMBL" id="WCUG01000005">
    <property type="protein sequence ID" value="KAB4171206.1"/>
    <property type="molecule type" value="Genomic_DNA"/>
</dbReference>
<evidence type="ECO:0000313" key="1">
    <source>
        <dbReference type="EMBL" id="CUP43719.1"/>
    </source>
</evidence>
<dbReference type="Proteomes" id="UP000095419">
    <property type="component" value="Unassembled WGS sequence"/>
</dbReference>
<evidence type="ECO:0000313" key="9">
    <source>
        <dbReference type="Proteomes" id="UP000433928"/>
    </source>
</evidence>
<reference evidence="1 6" key="1">
    <citation type="submission" date="2015-09" db="EMBL/GenBank/DDBJ databases">
        <authorList>
            <consortium name="Pathogen Informatics"/>
        </authorList>
    </citation>
    <scope>NUCLEOTIDE SEQUENCE [LARGE SCALE GENOMIC DNA]</scope>
    <source>
        <strain evidence="1 6">2789STDY5608791</strain>
    </source>
</reference>
<protein>
    <submittedName>
        <fullName evidence="1">Uncharacterized protein</fullName>
    </submittedName>
</protein>
<evidence type="ECO:0000313" key="2">
    <source>
        <dbReference type="EMBL" id="KAB4171206.1"/>
    </source>
</evidence>
<evidence type="ECO:0000313" key="8">
    <source>
        <dbReference type="Proteomes" id="UP000285343"/>
    </source>
</evidence>
<dbReference type="AlphaFoldDB" id="A0A174NCJ9"/>
<name>A0A174NCJ9_BACUN</name>
<dbReference type="Proteomes" id="UP000466952">
    <property type="component" value="Unassembled WGS sequence"/>
</dbReference>
<evidence type="ECO:0000313" key="7">
    <source>
        <dbReference type="Proteomes" id="UP000283766"/>
    </source>
</evidence>
<dbReference type="EMBL" id="QRJL01000001">
    <property type="protein sequence ID" value="RHH34774.1"/>
    <property type="molecule type" value="Genomic_DNA"/>
</dbReference>
<gene>
    <name evidence="5" type="ORF">DW216_02400</name>
    <name evidence="4" type="ORF">DWW14_24230</name>
    <name evidence="1" type="ORF">ERS417307_03670</name>
    <name evidence="3" type="ORF">GAP55_21855</name>
    <name evidence="2" type="ORF">GAQ59_06135</name>
</gene>
<evidence type="ECO:0000313" key="5">
    <source>
        <dbReference type="EMBL" id="RHH34774.1"/>
    </source>
</evidence>
<dbReference type="Proteomes" id="UP000285343">
    <property type="component" value="Unassembled WGS sequence"/>
</dbReference>
<evidence type="ECO:0000313" key="3">
    <source>
        <dbReference type="EMBL" id="KAB4208243.1"/>
    </source>
</evidence>
<dbReference type="Proteomes" id="UP000283766">
    <property type="component" value="Unassembled WGS sequence"/>
</dbReference>
<evidence type="ECO:0000313" key="4">
    <source>
        <dbReference type="EMBL" id="RGV32535.1"/>
    </source>
</evidence>
<sequence length="94" mass="10878">MRTWLSDYAAKLLASGLIKREKLMGGFTSPLNCQLVRYRFDAAKMGYNGRIKREKKSPALMYPLNGTEQDCINYQKFIRSICCSQYQFSCLYIA</sequence>
<proteinExistence type="predicted"/>
<organism evidence="1 6">
    <name type="scientific">Bacteroides uniformis</name>
    <dbReference type="NCBI Taxonomy" id="820"/>
    <lineage>
        <taxon>Bacteria</taxon>
        <taxon>Pseudomonadati</taxon>
        <taxon>Bacteroidota</taxon>
        <taxon>Bacteroidia</taxon>
        <taxon>Bacteroidales</taxon>
        <taxon>Bacteroidaceae</taxon>
        <taxon>Bacteroides</taxon>
    </lineage>
</organism>
<evidence type="ECO:0000313" key="6">
    <source>
        <dbReference type="Proteomes" id="UP000095419"/>
    </source>
</evidence>
<reference evidence="7 8" key="2">
    <citation type="submission" date="2018-08" db="EMBL/GenBank/DDBJ databases">
        <title>A genome reference for cultivated species of the human gut microbiota.</title>
        <authorList>
            <person name="Zou Y."/>
            <person name="Xue W."/>
            <person name="Luo G."/>
        </authorList>
    </citation>
    <scope>NUCLEOTIDE SEQUENCE [LARGE SCALE GENOMIC DNA]</scope>
    <source>
        <strain evidence="4 8">AF14-42</strain>
        <strain evidence="5 7">AM18-14LB</strain>
    </source>
</reference>
<dbReference type="EMBL" id="QRZC01000067">
    <property type="protein sequence ID" value="RGV32535.1"/>
    <property type="molecule type" value="Genomic_DNA"/>
</dbReference>
<reference evidence="9 10" key="3">
    <citation type="journal article" date="2019" name="Nat. Med.">
        <title>A library of human gut bacterial isolates paired with longitudinal multiomics data enables mechanistic microbiome research.</title>
        <authorList>
            <person name="Poyet M."/>
            <person name="Groussin M."/>
            <person name="Gibbons S.M."/>
            <person name="Avila-Pacheco J."/>
            <person name="Jiang X."/>
            <person name="Kearney S.M."/>
            <person name="Perrotta A.R."/>
            <person name="Berdy B."/>
            <person name="Zhao S."/>
            <person name="Lieberman T.D."/>
            <person name="Swanson P.K."/>
            <person name="Smith M."/>
            <person name="Roesemann S."/>
            <person name="Alexander J.E."/>
            <person name="Rich S.A."/>
            <person name="Livny J."/>
            <person name="Vlamakis H."/>
            <person name="Clish C."/>
            <person name="Bullock K."/>
            <person name="Deik A."/>
            <person name="Scott J."/>
            <person name="Pierce K.A."/>
            <person name="Xavier R.J."/>
            <person name="Alm E.J."/>
        </authorList>
    </citation>
    <scope>NUCLEOTIDE SEQUENCE [LARGE SCALE GENOMIC DNA]</scope>
    <source>
        <strain evidence="3 10">BIOML-A11</strain>
        <strain evidence="2 9">BIOML-A27</strain>
    </source>
</reference>
<dbReference type="EMBL" id="WCTR01000027">
    <property type="protein sequence ID" value="KAB4208243.1"/>
    <property type="molecule type" value="Genomic_DNA"/>
</dbReference>
<dbReference type="EMBL" id="CYZF01000012">
    <property type="protein sequence ID" value="CUP43719.1"/>
    <property type="molecule type" value="Genomic_DNA"/>
</dbReference>
<accession>A0A174NCJ9</accession>